<dbReference type="InterPro" id="IPR017907">
    <property type="entry name" value="Znf_RING_CS"/>
</dbReference>
<name>A0A8S3I0N1_9BILA</name>
<dbReference type="EMBL" id="CAJOBJ010336829">
    <property type="protein sequence ID" value="CAF5189968.1"/>
    <property type="molecule type" value="Genomic_DNA"/>
</dbReference>
<organism evidence="6 7">
    <name type="scientific">Rotaria magnacalcarata</name>
    <dbReference type="NCBI Taxonomy" id="392030"/>
    <lineage>
        <taxon>Eukaryota</taxon>
        <taxon>Metazoa</taxon>
        <taxon>Spiralia</taxon>
        <taxon>Gnathifera</taxon>
        <taxon>Rotifera</taxon>
        <taxon>Eurotatoria</taxon>
        <taxon>Bdelloidea</taxon>
        <taxon>Philodinida</taxon>
        <taxon>Philodinidae</taxon>
        <taxon>Rotaria</taxon>
    </lineage>
</organism>
<evidence type="ECO:0000259" key="5">
    <source>
        <dbReference type="PROSITE" id="PS50089"/>
    </source>
</evidence>
<dbReference type="Proteomes" id="UP000681720">
    <property type="component" value="Unassembled WGS sequence"/>
</dbReference>
<dbReference type="Gene3D" id="3.30.40.10">
    <property type="entry name" value="Zinc/RING finger domain, C3HC4 (zinc finger)"/>
    <property type="match status" value="2"/>
</dbReference>
<evidence type="ECO:0000313" key="7">
    <source>
        <dbReference type="Proteomes" id="UP000681720"/>
    </source>
</evidence>
<dbReference type="InterPro" id="IPR001841">
    <property type="entry name" value="Znf_RING"/>
</dbReference>
<accession>A0A8S3I0N1</accession>
<evidence type="ECO:0000256" key="1">
    <source>
        <dbReference type="ARBA" id="ARBA00022723"/>
    </source>
</evidence>
<dbReference type="PROSITE" id="PS00518">
    <property type="entry name" value="ZF_RING_1"/>
    <property type="match status" value="1"/>
</dbReference>
<evidence type="ECO:0000256" key="2">
    <source>
        <dbReference type="ARBA" id="ARBA00022771"/>
    </source>
</evidence>
<sequence>IHRERIINGDTVPDEYVCPVCRCRLWNPCLCASCQHLFCQKCIRIWHEYSKNNQQWPLYEERRCPPSFQSLLSHVKIKCRNTLLGCSEVLSYDSLEQYEKFECEYLTQTCSECMQPM</sequence>
<dbReference type="AlphaFoldDB" id="A0A8S3I0N1"/>
<dbReference type="PROSITE" id="PS50089">
    <property type="entry name" value="ZF_RING_2"/>
    <property type="match status" value="1"/>
</dbReference>
<evidence type="ECO:0000313" key="6">
    <source>
        <dbReference type="EMBL" id="CAF5189968.1"/>
    </source>
</evidence>
<keyword evidence="1" id="KW-0479">Metal-binding</keyword>
<dbReference type="SUPFAM" id="SSF49599">
    <property type="entry name" value="TRAF domain-like"/>
    <property type="match status" value="1"/>
</dbReference>
<dbReference type="SUPFAM" id="SSF57850">
    <property type="entry name" value="RING/U-box"/>
    <property type="match status" value="1"/>
</dbReference>
<dbReference type="InterPro" id="IPR013083">
    <property type="entry name" value="Znf_RING/FYVE/PHD"/>
</dbReference>
<keyword evidence="3" id="KW-0862">Zinc</keyword>
<keyword evidence="2 4" id="KW-0863">Zinc-finger</keyword>
<gene>
    <name evidence="6" type="ORF">GIL414_LOCUS72629</name>
</gene>
<evidence type="ECO:0000256" key="3">
    <source>
        <dbReference type="ARBA" id="ARBA00022833"/>
    </source>
</evidence>
<feature type="domain" description="RING-type" evidence="5">
    <location>
        <begin position="18"/>
        <end position="65"/>
    </location>
</feature>
<reference evidence="6" key="1">
    <citation type="submission" date="2021-02" db="EMBL/GenBank/DDBJ databases">
        <authorList>
            <person name="Nowell W R."/>
        </authorList>
    </citation>
    <scope>NUCLEOTIDE SEQUENCE</scope>
</reference>
<comment type="caution">
    <text evidence="6">The sequence shown here is derived from an EMBL/GenBank/DDBJ whole genome shotgun (WGS) entry which is preliminary data.</text>
</comment>
<feature type="non-terminal residue" evidence="6">
    <location>
        <position position="1"/>
    </location>
</feature>
<evidence type="ECO:0000256" key="4">
    <source>
        <dbReference type="PROSITE-ProRule" id="PRU00175"/>
    </source>
</evidence>
<proteinExistence type="predicted"/>
<dbReference type="GO" id="GO:0008270">
    <property type="term" value="F:zinc ion binding"/>
    <property type="evidence" value="ECO:0007669"/>
    <property type="project" value="UniProtKB-KW"/>
</dbReference>
<protein>
    <recommendedName>
        <fullName evidence="5">RING-type domain-containing protein</fullName>
    </recommendedName>
</protein>